<evidence type="ECO:0000313" key="3">
    <source>
        <dbReference type="Proteomes" id="UP000076609"/>
    </source>
</evidence>
<comment type="caution">
    <text evidence="2">The sequence shown here is derived from an EMBL/GenBank/DDBJ whole genome shotgun (WGS) entry which is preliminary data.</text>
</comment>
<accession>A0ABR5YGE5</accession>
<feature type="signal peptide" evidence="1">
    <location>
        <begin position="1"/>
        <end position="21"/>
    </location>
</feature>
<dbReference type="CDD" id="cd17511">
    <property type="entry name" value="YbjN_AmyR-like"/>
    <property type="match status" value="1"/>
</dbReference>
<feature type="chain" id="PRO_5045555819" description="YbjN domain-containing protein" evidence="1">
    <location>
        <begin position="22"/>
        <end position="154"/>
    </location>
</feature>
<sequence>MRIWTTLGIIAGAIVAQPAAAQNVDATKPETVVAALRHAGYRAVLTKDNSGDPLVKSGAAGVDFSVYFYNCTDNKACKTVQFHAGFVKKGVTLDTINKWNATHRFARGYLDDEKDPRIEMDVDLDDGGLSGALFKANLATWDSLLGEFQKAIDF</sequence>
<dbReference type="InterPro" id="IPR019660">
    <property type="entry name" value="Put_sensory_transdc_reg_YbjN"/>
</dbReference>
<evidence type="ECO:0000256" key="1">
    <source>
        <dbReference type="SAM" id="SignalP"/>
    </source>
</evidence>
<keyword evidence="1" id="KW-0732">Signal</keyword>
<name>A0ABR5YGE5_9SPHN</name>
<proteinExistence type="predicted"/>
<evidence type="ECO:0000313" key="2">
    <source>
        <dbReference type="EMBL" id="KZE18709.1"/>
    </source>
</evidence>
<reference evidence="3" key="1">
    <citation type="submission" date="2016-01" db="EMBL/GenBank/DDBJ databases">
        <title>Draft genome of Chromobacterium sp. F49.</title>
        <authorList>
            <person name="Hong K.W."/>
        </authorList>
    </citation>
    <scope>NUCLEOTIDE SEQUENCE [LARGE SCALE GENOMIC DNA]</scope>
    <source>
        <strain evidence="3">CN3</strain>
    </source>
</reference>
<dbReference type="EMBL" id="LQQO01000001">
    <property type="protein sequence ID" value="KZE18709.1"/>
    <property type="molecule type" value="Genomic_DNA"/>
</dbReference>
<organism evidence="2 3">
    <name type="scientific">Sphingomonas hankookensis</name>
    <dbReference type="NCBI Taxonomy" id="563996"/>
    <lineage>
        <taxon>Bacteria</taxon>
        <taxon>Pseudomonadati</taxon>
        <taxon>Pseudomonadota</taxon>
        <taxon>Alphaproteobacteria</taxon>
        <taxon>Sphingomonadales</taxon>
        <taxon>Sphingomonadaceae</taxon>
        <taxon>Sphingomonas</taxon>
    </lineage>
</organism>
<gene>
    <name evidence="2" type="ORF">AVT10_01315</name>
</gene>
<keyword evidence="3" id="KW-1185">Reference proteome</keyword>
<dbReference type="Proteomes" id="UP000076609">
    <property type="component" value="Unassembled WGS sequence"/>
</dbReference>
<evidence type="ECO:0008006" key="4">
    <source>
        <dbReference type="Google" id="ProtNLM"/>
    </source>
</evidence>
<dbReference type="RefSeq" id="WP_066687291.1">
    <property type="nucleotide sequence ID" value="NZ_CP117025.1"/>
</dbReference>
<protein>
    <recommendedName>
        <fullName evidence="4">YbjN domain-containing protein</fullName>
    </recommendedName>
</protein>
<dbReference type="Pfam" id="PF10722">
    <property type="entry name" value="YbjN"/>
    <property type="match status" value="1"/>
</dbReference>